<feature type="signal peptide" evidence="5">
    <location>
        <begin position="1"/>
        <end position="25"/>
    </location>
</feature>
<evidence type="ECO:0000256" key="1">
    <source>
        <dbReference type="ARBA" id="ARBA00006429"/>
    </source>
</evidence>
<proteinExistence type="inferred from homology"/>
<accession>A0A6N8F802</accession>
<dbReference type="GO" id="GO:0016787">
    <property type="term" value="F:hydrolase activity"/>
    <property type="evidence" value="ECO:0007669"/>
    <property type="project" value="UniProtKB-KW"/>
</dbReference>
<evidence type="ECO:0000256" key="2">
    <source>
        <dbReference type="ARBA" id="ARBA00022722"/>
    </source>
</evidence>
<dbReference type="PANTHER" id="PTHR33607">
    <property type="entry name" value="ENDONUCLEASE-1"/>
    <property type="match status" value="1"/>
</dbReference>
<evidence type="ECO:0000256" key="5">
    <source>
        <dbReference type="SAM" id="SignalP"/>
    </source>
</evidence>
<feature type="compositionally biased region" description="Polar residues" evidence="4">
    <location>
        <begin position="168"/>
        <end position="185"/>
    </location>
</feature>
<dbReference type="OrthoDB" id="9800417at2"/>
<dbReference type="EMBL" id="WOCD01000003">
    <property type="protein sequence ID" value="MUH72533.1"/>
    <property type="molecule type" value="Genomic_DNA"/>
</dbReference>
<dbReference type="InterPro" id="IPR007346">
    <property type="entry name" value="Endonuclease-I"/>
</dbReference>
<keyword evidence="3" id="KW-0378">Hydrolase</keyword>
<gene>
    <name evidence="6" type="ORF">GNP35_08545</name>
</gene>
<keyword evidence="7" id="KW-1185">Reference proteome</keyword>
<sequence length="482" mass="51819">MFFKKINNKLTILVTSLVVSSAALAEVPNGYYDTVNGISATSLRTSLHNIIDDHQRFPYTSSATDTWDILEAADQDPSNSNNVIDIYKNASYPKAGGGNSFYNREHSWPKSYGFPKDGSTNYAYTDAHHLFIADSSYNSSRSNKPYANCDSACSEKTTLVNNGRGGASSESNWTKGSGNTGSWQTWSSRKGDVARALMYLAVRYEGGTHGVTGVSEPDLILTDDRTLIGNSSQGVNLSVAYMGLKSVLLQWHNDDPVDAFEQRHNDTVFSFQGNRNPFVDHPEYVTCVFENICNGIGGGTGGGTNPPVGNSSVWINEFHYDNSGSDLNEFVEIAGAAGTNLSGWSIVAYNGSNGSAYITKNLSGSIPNQANNLGTKSFSISGLQNGGPDGLALVDNNGQVIQFLSYEGSFTASNGPATGVSSTDIGVSETTSTPIGYSLQLTGTGTNYSEFTWAAVMANTSGFYQFRSKLWWHCAMDKRVSL</sequence>
<keyword evidence="6" id="KW-0255">Endonuclease</keyword>
<name>A0A6N8F802_9GAMM</name>
<evidence type="ECO:0000256" key="4">
    <source>
        <dbReference type="SAM" id="MobiDB-lite"/>
    </source>
</evidence>
<dbReference type="Proteomes" id="UP000439994">
    <property type="component" value="Unassembled WGS sequence"/>
</dbReference>
<dbReference type="RefSeq" id="WP_155695703.1">
    <property type="nucleotide sequence ID" value="NZ_WOCD01000003.1"/>
</dbReference>
<evidence type="ECO:0000313" key="7">
    <source>
        <dbReference type="Proteomes" id="UP000439994"/>
    </source>
</evidence>
<dbReference type="GO" id="GO:0004519">
    <property type="term" value="F:endonuclease activity"/>
    <property type="evidence" value="ECO:0007669"/>
    <property type="project" value="UniProtKB-KW"/>
</dbReference>
<organism evidence="6 7">
    <name type="scientific">Psychrosphaera haliotis</name>
    <dbReference type="NCBI Taxonomy" id="555083"/>
    <lineage>
        <taxon>Bacteria</taxon>
        <taxon>Pseudomonadati</taxon>
        <taxon>Pseudomonadota</taxon>
        <taxon>Gammaproteobacteria</taxon>
        <taxon>Alteromonadales</taxon>
        <taxon>Pseudoalteromonadaceae</taxon>
        <taxon>Psychrosphaera</taxon>
    </lineage>
</organism>
<reference evidence="6 7" key="1">
    <citation type="submission" date="2019-11" db="EMBL/GenBank/DDBJ databases">
        <title>P. haliotis isolates from Z. marina roots.</title>
        <authorList>
            <person name="Cohen M."/>
            <person name="Jospin G."/>
            <person name="Eisen J.A."/>
            <person name="Coil D.A."/>
        </authorList>
    </citation>
    <scope>NUCLEOTIDE SEQUENCE [LARGE SCALE GENOMIC DNA]</scope>
    <source>
        <strain evidence="6 7">UCD-MCMsp1aY</strain>
    </source>
</reference>
<dbReference type="AlphaFoldDB" id="A0A6N8F802"/>
<feature type="chain" id="PRO_5026937301" evidence="5">
    <location>
        <begin position="26"/>
        <end position="482"/>
    </location>
</feature>
<dbReference type="Pfam" id="PF04231">
    <property type="entry name" value="Endonuclease_1"/>
    <property type="match status" value="1"/>
</dbReference>
<evidence type="ECO:0000313" key="6">
    <source>
        <dbReference type="EMBL" id="MUH72533.1"/>
    </source>
</evidence>
<comment type="similarity">
    <text evidence="1">Belongs to the EndA/NucM nuclease family.</text>
</comment>
<keyword evidence="5" id="KW-0732">Signal</keyword>
<dbReference type="SUPFAM" id="SSF54060">
    <property type="entry name" value="His-Me finger endonucleases"/>
    <property type="match status" value="1"/>
</dbReference>
<keyword evidence="2" id="KW-0540">Nuclease</keyword>
<evidence type="ECO:0000256" key="3">
    <source>
        <dbReference type="ARBA" id="ARBA00022801"/>
    </source>
</evidence>
<comment type="caution">
    <text evidence="6">The sequence shown here is derived from an EMBL/GenBank/DDBJ whole genome shotgun (WGS) entry which is preliminary data.</text>
</comment>
<protein>
    <submittedName>
        <fullName evidence="6">Endonuclease I</fullName>
    </submittedName>
</protein>
<dbReference type="PANTHER" id="PTHR33607:SF2">
    <property type="entry name" value="ENDONUCLEASE-1"/>
    <property type="match status" value="1"/>
</dbReference>
<feature type="region of interest" description="Disordered" evidence="4">
    <location>
        <begin position="159"/>
        <end position="185"/>
    </location>
</feature>
<dbReference type="InterPro" id="IPR044925">
    <property type="entry name" value="His-Me_finger_sf"/>
</dbReference>